<feature type="transmembrane region" description="Helical" evidence="11">
    <location>
        <begin position="5"/>
        <end position="24"/>
    </location>
</feature>
<dbReference type="CDD" id="cd03124">
    <property type="entry name" value="alpha_CA_prokaryotic_like"/>
    <property type="match status" value="1"/>
</dbReference>
<accession>A0A3N9UJ80</accession>
<dbReference type="SUPFAM" id="SSF51069">
    <property type="entry name" value="Carbonic anhydrase"/>
    <property type="match status" value="1"/>
</dbReference>
<comment type="cofactor">
    <cofactor evidence="1 10">
        <name>Zn(2+)</name>
        <dbReference type="ChEBI" id="CHEBI:29105"/>
    </cofactor>
</comment>
<dbReference type="Gene3D" id="3.10.200.10">
    <property type="entry name" value="Alpha carbonic anhydrase"/>
    <property type="match status" value="1"/>
</dbReference>
<evidence type="ECO:0000256" key="9">
    <source>
        <dbReference type="ARBA" id="ARBA00048348"/>
    </source>
</evidence>
<dbReference type="PANTHER" id="PTHR18952">
    <property type="entry name" value="CARBONIC ANHYDRASE"/>
    <property type="match status" value="1"/>
</dbReference>
<dbReference type="GO" id="GO:0004089">
    <property type="term" value="F:carbonate dehydratase activity"/>
    <property type="evidence" value="ECO:0007669"/>
    <property type="project" value="UniProtKB-UniRule"/>
</dbReference>
<organism evidence="13 14">
    <name type="scientific">Lysinibacillus composti</name>
    <dbReference type="NCBI Taxonomy" id="720633"/>
    <lineage>
        <taxon>Bacteria</taxon>
        <taxon>Bacillati</taxon>
        <taxon>Bacillota</taxon>
        <taxon>Bacilli</taxon>
        <taxon>Bacillales</taxon>
        <taxon>Bacillaceae</taxon>
        <taxon>Lysinibacillus</taxon>
    </lineage>
</organism>
<name>A0A3N9UJ80_9BACI</name>
<evidence type="ECO:0000256" key="5">
    <source>
        <dbReference type="ARBA" id="ARBA00014628"/>
    </source>
</evidence>
<comment type="similarity">
    <text evidence="3 10">Belongs to the alpha-carbonic anhydrase family.</text>
</comment>
<dbReference type="PROSITE" id="PS51144">
    <property type="entry name" value="ALPHA_CA_2"/>
    <property type="match status" value="1"/>
</dbReference>
<dbReference type="InterPro" id="IPR018338">
    <property type="entry name" value="Carbonic_anhydrase_a-class_CS"/>
</dbReference>
<dbReference type="InterPro" id="IPR036398">
    <property type="entry name" value="CA_dom_sf"/>
</dbReference>
<dbReference type="RefSeq" id="WP_124761567.1">
    <property type="nucleotide sequence ID" value="NZ_JAFBDY010000001.1"/>
</dbReference>
<evidence type="ECO:0000313" key="13">
    <source>
        <dbReference type="EMBL" id="RQW76083.1"/>
    </source>
</evidence>
<feature type="domain" description="Alpha-carbonic anhydrase" evidence="12">
    <location>
        <begin position="41"/>
        <end position="267"/>
    </location>
</feature>
<keyword evidence="8 10" id="KW-0456">Lyase</keyword>
<dbReference type="GO" id="GO:0008270">
    <property type="term" value="F:zinc ion binding"/>
    <property type="evidence" value="ECO:0007669"/>
    <property type="project" value="UniProtKB-UniRule"/>
</dbReference>
<comment type="catalytic activity">
    <reaction evidence="9 10">
        <text>hydrogencarbonate + H(+) = CO2 + H2O</text>
        <dbReference type="Rhea" id="RHEA:10748"/>
        <dbReference type="ChEBI" id="CHEBI:15377"/>
        <dbReference type="ChEBI" id="CHEBI:15378"/>
        <dbReference type="ChEBI" id="CHEBI:16526"/>
        <dbReference type="ChEBI" id="CHEBI:17544"/>
        <dbReference type="EC" id="4.2.1.1"/>
    </reaction>
</comment>
<evidence type="ECO:0000256" key="2">
    <source>
        <dbReference type="ARBA" id="ARBA00002904"/>
    </source>
</evidence>
<proteinExistence type="inferred from homology"/>
<evidence type="ECO:0000256" key="1">
    <source>
        <dbReference type="ARBA" id="ARBA00001947"/>
    </source>
</evidence>
<dbReference type="InterPro" id="IPR023561">
    <property type="entry name" value="Carbonic_anhydrase_a-class"/>
</dbReference>
<evidence type="ECO:0000256" key="8">
    <source>
        <dbReference type="ARBA" id="ARBA00023239"/>
    </source>
</evidence>
<keyword evidence="11" id="KW-1133">Transmembrane helix</keyword>
<keyword evidence="6 10" id="KW-0479">Metal-binding</keyword>
<dbReference type="Proteomes" id="UP000274033">
    <property type="component" value="Unassembled WGS sequence"/>
</dbReference>
<keyword evidence="14" id="KW-1185">Reference proteome</keyword>
<dbReference type="EC" id="4.2.1.1" evidence="4 10"/>
<protein>
    <recommendedName>
        <fullName evidence="5 10">Carbonic anhydrase</fullName>
        <ecNumber evidence="4 10">4.2.1.1</ecNumber>
    </recommendedName>
</protein>
<dbReference type="OrthoDB" id="5327615at2"/>
<dbReference type="Pfam" id="PF00194">
    <property type="entry name" value="Carb_anhydrase"/>
    <property type="match status" value="1"/>
</dbReference>
<gene>
    <name evidence="13" type="ORF">EBB45_00580</name>
</gene>
<evidence type="ECO:0000256" key="3">
    <source>
        <dbReference type="ARBA" id="ARBA00010718"/>
    </source>
</evidence>
<keyword evidence="11" id="KW-0812">Transmembrane</keyword>
<dbReference type="InterPro" id="IPR041891">
    <property type="entry name" value="Alpha_CA_prokaryot-like"/>
</dbReference>
<dbReference type="EMBL" id="RRCT01000001">
    <property type="protein sequence ID" value="RQW76083.1"/>
    <property type="molecule type" value="Genomic_DNA"/>
</dbReference>
<evidence type="ECO:0000259" key="12">
    <source>
        <dbReference type="PROSITE" id="PS51144"/>
    </source>
</evidence>
<sequence>MTRSFLLATMASSLVISLIVYVYLNSFNENSKQDELSDHEVYWTYEGEKNPNQWEPVDAAYEACERGEAQSPINIDVTNIEQQSSISEIQLQYHNATIAILNNGHTIQANVKPEGQSLTVGDKSFNLVEMHFHQPSEHQLNGKNYDMEAHLIHEDEKGELAVIGLFIEEGRTNTELAPIWSILPKHHNEEILVEDSIQLQNLIPEDKSGFQYVGSLTTPPCTEGVGWFVLEKPIQMSKEQIQLFKNIFPNNHRPVQSLNDRKIYEMNLK</sequence>
<dbReference type="AlphaFoldDB" id="A0A3N9UJ80"/>
<dbReference type="InterPro" id="IPR001148">
    <property type="entry name" value="CA_dom"/>
</dbReference>
<evidence type="ECO:0000256" key="10">
    <source>
        <dbReference type="RuleBase" id="RU367011"/>
    </source>
</evidence>
<dbReference type="SMART" id="SM01057">
    <property type="entry name" value="Carb_anhydrase"/>
    <property type="match status" value="1"/>
</dbReference>
<dbReference type="PANTHER" id="PTHR18952:SF265">
    <property type="entry name" value="CARBONIC ANHYDRASE"/>
    <property type="match status" value="1"/>
</dbReference>
<keyword evidence="11" id="KW-0472">Membrane</keyword>
<evidence type="ECO:0000256" key="6">
    <source>
        <dbReference type="ARBA" id="ARBA00022723"/>
    </source>
</evidence>
<comment type="caution">
    <text evidence="13">The sequence shown here is derived from an EMBL/GenBank/DDBJ whole genome shotgun (WGS) entry which is preliminary data.</text>
</comment>
<dbReference type="PROSITE" id="PS00162">
    <property type="entry name" value="ALPHA_CA_1"/>
    <property type="match status" value="1"/>
</dbReference>
<evidence type="ECO:0000256" key="11">
    <source>
        <dbReference type="SAM" id="Phobius"/>
    </source>
</evidence>
<evidence type="ECO:0000313" key="14">
    <source>
        <dbReference type="Proteomes" id="UP000274033"/>
    </source>
</evidence>
<comment type="function">
    <text evidence="2 10">Reversible hydration of carbon dioxide.</text>
</comment>
<keyword evidence="7 10" id="KW-0862">Zinc</keyword>
<reference evidence="13 14" key="1">
    <citation type="journal article" date="2013" name="J. Microbiol.">
        <title>Lysinibacillus chungkukjangi sp. nov., isolated from Chungkukjang, Korean fermented soybean food.</title>
        <authorList>
            <person name="Kim S.J."/>
            <person name="Jang Y.H."/>
            <person name="Hamada M."/>
            <person name="Ahn J.H."/>
            <person name="Weon H.Y."/>
            <person name="Suzuki K."/>
            <person name="Whang K.S."/>
            <person name="Kwon S.W."/>
        </authorList>
    </citation>
    <scope>NUCLEOTIDE SEQUENCE [LARGE SCALE GENOMIC DNA]</scope>
    <source>
        <strain evidence="13 14">MCCC 1A12701</strain>
    </source>
</reference>
<evidence type="ECO:0000256" key="7">
    <source>
        <dbReference type="ARBA" id="ARBA00022833"/>
    </source>
</evidence>
<evidence type="ECO:0000256" key="4">
    <source>
        <dbReference type="ARBA" id="ARBA00012925"/>
    </source>
</evidence>